<sequence>MSDTTNPEVKRFVDPYGLFTLRNESSFIYHVPNDLKYGIFREYSGYQVKLSRLYELNYGDYVFLSETNLKSSKKIKKLDMEEFLEKHKKFSAYETWVKDKKEEGIRLFRFLRKHNPIYVQKDREWVREFISRTWTGDYLTYKPDSRRGNLKSLYGRQCIFVVTNNKSFRIGFLVLPID</sequence>
<dbReference type="EMBL" id="JANCMU010000002">
    <property type="protein sequence ID" value="MDG4945737.1"/>
    <property type="molecule type" value="Genomic_DNA"/>
</dbReference>
<organism evidence="1 2">
    <name type="scientific">Profundicola chukchiensis</name>
    <dbReference type="NCBI Taxonomy" id="2961959"/>
    <lineage>
        <taxon>Bacteria</taxon>
        <taxon>Pseudomonadati</taxon>
        <taxon>Bacteroidota</taxon>
        <taxon>Flavobacteriia</taxon>
        <taxon>Flavobacteriales</taxon>
        <taxon>Weeksellaceae</taxon>
        <taxon>Profundicola</taxon>
    </lineage>
</organism>
<dbReference type="AlphaFoldDB" id="A0A9X4MZC7"/>
<keyword evidence="2" id="KW-1185">Reference proteome</keyword>
<comment type="caution">
    <text evidence="1">The sequence shown here is derived from an EMBL/GenBank/DDBJ whole genome shotgun (WGS) entry which is preliminary data.</text>
</comment>
<dbReference type="Proteomes" id="UP001152599">
    <property type="component" value="Unassembled WGS sequence"/>
</dbReference>
<accession>A0A9X4MZC7</accession>
<evidence type="ECO:0000313" key="2">
    <source>
        <dbReference type="Proteomes" id="UP001152599"/>
    </source>
</evidence>
<reference evidence="1" key="1">
    <citation type="submission" date="2022-07" db="EMBL/GenBank/DDBJ databases">
        <title>Description and genome-wide analysis of Profundicola chukchiensis gen. nov., sp. nov., marine bacteria isolated from bottom sediments of the Chukchi Sea.</title>
        <authorList>
            <person name="Romanenko L."/>
            <person name="Otstavnykh N."/>
            <person name="Kurilenko V."/>
            <person name="Eremeev V."/>
            <person name="Velansky P."/>
            <person name="Mikhailov V."/>
            <person name="Isaeva M."/>
        </authorList>
    </citation>
    <scope>NUCLEOTIDE SEQUENCE</scope>
    <source>
        <strain evidence="1">KMM 9713</strain>
    </source>
</reference>
<name>A0A9X4MZC7_9FLAO</name>
<proteinExistence type="predicted"/>
<protein>
    <submittedName>
        <fullName evidence="1">Uncharacterized protein</fullName>
    </submittedName>
</protein>
<gene>
    <name evidence="1" type="ORF">NMK71_04865</name>
</gene>
<dbReference type="RefSeq" id="WP_304420302.1">
    <property type="nucleotide sequence ID" value="NZ_JANCMU010000002.1"/>
</dbReference>
<evidence type="ECO:0000313" key="1">
    <source>
        <dbReference type="EMBL" id="MDG4945737.1"/>
    </source>
</evidence>